<keyword evidence="1" id="KW-0479">Metal-binding</keyword>
<dbReference type="PROSITE" id="PS50158">
    <property type="entry name" value="ZF_CCHC"/>
    <property type="match status" value="1"/>
</dbReference>
<accession>A0A803PVJ3</accession>
<proteinExistence type="predicted"/>
<dbReference type="PANTHER" id="PTHR31286:SF167">
    <property type="entry name" value="OS09G0268800 PROTEIN"/>
    <property type="match status" value="1"/>
</dbReference>
<reference evidence="4" key="1">
    <citation type="submission" date="2018-11" db="EMBL/GenBank/DDBJ databases">
        <authorList>
            <person name="Grassa J C."/>
        </authorList>
    </citation>
    <scope>NUCLEOTIDE SEQUENCE [LARGE SCALE GENOMIC DNA]</scope>
</reference>
<evidence type="ECO:0000256" key="1">
    <source>
        <dbReference type="PROSITE-ProRule" id="PRU00047"/>
    </source>
</evidence>
<dbReference type="Proteomes" id="UP000596661">
    <property type="component" value="Chromosome 6"/>
</dbReference>
<dbReference type="EMBL" id="UZAU01000616">
    <property type="status" value="NOT_ANNOTATED_CDS"/>
    <property type="molecule type" value="Genomic_DNA"/>
</dbReference>
<dbReference type="Gramene" id="evm.model.06.1687">
    <property type="protein sequence ID" value="cds.evm.model.06.1687"/>
    <property type="gene ID" value="evm.TU.06.1687"/>
</dbReference>
<name>A0A803PVJ3_CANSA</name>
<dbReference type="GO" id="GO:0008270">
    <property type="term" value="F:zinc ion binding"/>
    <property type="evidence" value="ECO:0007669"/>
    <property type="project" value="UniProtKB-KW"/>
</dbReference>
<dbReference type="GO" id="GO:0003676">
    <property type="term" value="F:nucleic acid binding"/>
    <property type="evidence" value="ECO:0007669"/>
    <property type="project" value="InterPro"/>
</dbReference>
<dbReference type="InterPro" id="IPR025558">
    <property type="entry name" value="DUF4283"/>
</dbReference>
<dbReference type="Pfam" id="PF14111">
    <property type="entry name" value="DUF4283"/>
    <property type="match status" value="1"/>
</dbReference>
<feature type="compositionally biased region" description="Basic and acidic residues" evidence="2">
    <location>
        <begin position="303"/>
        <end position="317"/>
    </location>
</feature>
<dbReference type="AlphaFoldDB" id="A0A803PVJ3"/>
<evidence type="ECO:0000313" key="4">
    <source>
        <dbReference type="EnsemblPlants" id="cds.evm.model.06.1687"/>
    </source>
</evidence>
<feature type="compositionally biased region" description="Polar residues" evidence="2">
    <location>
        <begin position="543"/>
        <end position="559"/>
    </location>
</feature>
<keyword evidence="1" id="KW-0862">Zinc</keyword>
<sequence length="628" mass="70231">MDRLVGNIKLKYWKGVELNANTEAANVDIEVLRSNFLESMTLELEPDFELTADIVNTGVLASFFGGKGVSRSRLRDILSQIWKLKGYWKFKTLKPGVWGIFFDKPEDRVAILRNRPWIINGKLLIIQEWPDDGDWYNVNMGKATFWVMASGLPTPYLNGVNTRTIAAKAGKFIGSDLANQRTVVRRGFLKFQVEIDTALQVVSGFFLDVKRGRKEWIQFRYFKLPKLCYNCGYLGHDKKTCFRSTAYAFPPQGDAVPAYGPWIKAETAIFSCFNTRNQLDFFREGLGWNNTPASSTPTTNARSKADGKRPVHENTREHDLHQTASIKPIKKVIRVNNNGPGSILGKNLKVVNTCAQPKGITPTSQASGSKGACHPGKGRRARIVSPIASRRPIQGNKSTLSDIDILNKFSSRPPPNPADNGILTTIMANIGPTYDQMVEKAHVDLCQSRQPHKHPEPTHFPWPIYAEEIGLAEELMGPAQVDKFEPIPTLFHDPEDVSNLVHQCPQRRKRKASLTLIPYVQHTEENTMEFSQEIPSLPEFSPAPNSSFKMGSGHASSSTKNDKRRRKGSRSKLNSDKKNQIEAANVETETNAQRNLIDTLNLIEVPIESSLNFSMGEEAALIKPPPAP</sequence>
<feature type="region of interest" description="Disordered" evidence="2">
    <location>
        <begin position="290"/>
        <end position="317"/>
    </location>
</feature>
<feature type="compositionally biased region" description="Low complexity" evidence="2">
    <location>
        <begin position="290"/>
        <end position="301"/>
    </location>
</feature>
<dbReference type="Pfam" id="PF14392">
    <property type="entry name" value="zf-CCHC_4"/>
    <property type="match status" value="1"/>
</dbReference>
<keyword evidence="1" id="KW-0863">Zinc-finger</keyword>
<dbReference type="PANTHER" id="PTHR31286">
    <property type="entry name" value="GLYCINE-RICH CELL WALL STRUCTURAL PROTEIN 1.8-LIKE"/>
    <property type="match status" value="1"/>
</dbReference>
<dbReference type="InterPro" id="IPR040256">
    <property type="entry name" value="At4g02000-like"/>
</dbReference>
<organism evidence="4 5">
    <name type="scientific">Cannabis sativa</name>
    <name type="common">Hemp</name>
    <name type="synonym">Marijuana</name>
    <dbReference type="NCBI Taxonomy" id="3483"/>
    <lineage>
        <taxon>Eukaryota</taxon>
        <taxon>Viridiplantae</taxon>
        <taxon>Streptophyta</taxon>
        <taxon>Embryophyta</taxon>
        <taxon>Tracheophyta</taxon>
        <taxon>Spermatophyta</taxon>
        <taxon>Magnoliopsida</taxon>
        <taxon>eudicotyledons</taxon>
        <taxon>Gunneridae</taxon>
        <taxon>Pentapetalae</taxon>
        <taxon>rosids</taxon>
        <taxon>fabids</taxon>
        <taxon>Rosales</taxon>
        <taxon>Cannabaceae</taxon>
        <taxon>Cannabis</taxon>
    </lineage>
</organism>
<keyword evidence="5" id="KW-1185">Reference proteome</keyword>
<evidence type="ECO:0000256" key="2">
    <source>
        <dbReference type="SAM" id="MobiDB-lite"/>
    </source>
</evidence>
<reference evidence="4" key="2">
    <citation type="submission" date="2021-03" db="UniProtKB">
        <authorList>
            <consortium name="EnsemblPlants"/>
        </authorList>
    </citation>
    <scope>IDENTIFICATION</scope>
</reference>
<dbReference type="InterPro" id="IPR001878">
    <property type="entry name" value="Znf_CCHC"/>
</dbReference>
<evidence type="ECO:0000259" key="3">
    <source>
        <dbReference type="PROSITE" id="PS50158"/>
    </source>
</evidence>
<dbReference type="InterPro" id="IPR025836">
    <property type="entry name" value="Zn_knuckle_CX2CX4HX4C"/>
</dbReference>
<feature type="region of interest" description="Disordered" evidence="2">
    <location>
        <begin position="528"/>
        <end position="594"/>
    </location>
</feature>
<feature type="domain" description="CCHC-type" evidence="3">
    <location>
        <begin position="228"/>
        <end position="241"/>
    </location>
</feature>
<protein>
    <recommendedName>
        <fullName evidence="3">CCHC-type domain-containing protein</fullName>
    </recommendedName>
</protein>
<dbReference type="EnsemblPlants" id="evm.model.06.1687">
    <property type="protein sequence ID" value="cds.evm.model.06.1687"/>
    <property type="gene ID" value="evm.TU.06.1687"/>
</dbReference>
<evidence type="ECO:0000313" key="5">
    <source>
        <dbReference type="Proteomes" id="UP000596661"/>
    </source>
</evidence>